<evidence type="ECO:0000256" key="2">
    <source>
        <dbReference type="PROSITE-ProRule" id="PRU00176"/>
    </source>
</evidence>
<dbReference type="InterPro" id="IPR051106">
    <property type="entry name" value="RNA-bind/splicing_reg"/>
</dbReference>
<dbReference type="InterPro" id="IPR035979">
    <property type="entry name" value="RBD_domain_sf"/>
</dbReference>
<feature type="compositionally biased region" description="Basic and acidic residues" evidence="3">
    <location>
        <begin position="88"/>
        <end position="111"/>
    </location>
</feature>
<dbReference type="SMART" id="SM00360">
    <property type="entry name" value="RRM"/>
    <property type="match status" value="1"/>
</dbReference>
<dbReference type="GO" id="GO:0003723">
    <property type="term" value="F:RNA binding"/>
    <property type="evidence" value="ECO:0007669"/>
    <property type="project" value="UniProtKB-UniRule"/>
</dbReference>
<evidence type="ECO:0000313" key="6">
    <source>
        <dbReference type="Proteomes" id="UP001418222"/>
    </source>
</evidence>
<keyword evidence="1 2" id="KW-0694">RNA-binding</keyword>
<dbReference type="PANTHER" id="PTHR48028:SF6">
    <property type="entry name" value="GLYCINE-RICH RNA-BINDING PROTEIN RZ1A"/>
    <property type="match status" value="1"/>
</dbReference>
<reference evidence="5 6" key="1">
    <citation type="journal article" date="2022" name="Nat. Plants">
        <title>Genomes of leafy and leafless Platanthera orchids illuminate the evolution of mycoheterotrophy.</title>
        <authorList>
            <person name="Li M.H."/>
            <person name="Liu K.W."/>
            <person name="Li Z."/>
            <person name="Lu H.C."/>
            <person name="Ye Q.L."/>
            <person name="Zhang D."/>
            <person name="Wang J.Y."/>
            <person name="Li Y.F."/>
            <person name="Zhong Z.M."/>
            <person name="Liu X."/>
            <person name="Yu X."/>
            <person name="Liu D.K."/>
            <person name="Tu X.D."/>
            <person name="Liu B."/>
            <person name="Hao Y."/>
            <person name="Liao X.Y."/>
            <person name="Jiang Y.T."/>
            <person name="Sun W.H."/>
            <person name="Chen J."/>
            <person name="Chen Y.Q."/>
            <person name="Ai Y."/>
            <person name="Zhai J.W."/>
            <person name="Wu S.S."/>
            <person name="Zhou Z."/>
            <person name="Hsiao Y.Y."/>
            <person name="Wu W.L."/>
            <person name="Chen Y.Y."/>
            <person name="Lin Y.F."/>
            <person name="Hsu J.L."/>
            <person name="Li C.Y."/>
            <person name="Wang Z.W."/>
            <person name="Zhao X."/>
            <person name="Zhong W.Y."/>
            <person name="Ma X.K."/>
            <person name="Ma L."/>
            <person name="Huang J."/>
            <person name="Chen G.Z."/>
            <person name="Huang M.Z."/>
            <person name="Huang L."/>
            <person name="Peng D.H."/>
            <person name="Luo Y.B."/>
            <person name="Zou S.Q."/>
            <person name="Chen S.P."/>
            <person name="Lan S."/>
            <person name="Tsai W.C."/>
            <person name="Van de Peer Y."/>
            <person name="Liu Z.J."/>
        </authorList>
    </citation>
    <scope>NUCLEOTIDE SEQUENCE [LARGE SCALE GENOMIC DNA]</scope>
    <source>
        <strain evidence="5">Lor287</strain>
    </source>
</reference>
<dbReference type="AlphaFoldDB" id="A0AAP0BKJ8"/>
<protein>
    <recommendedName>
        <fullName evidence="4">RRM domain-containing protein</fullName>
    </recommendedName>
</protein>
<dbReference type="Gene3D" id="3.30.70.330">
    <property type="match status" value="1"/>
</dbReference>
<dbReference type="Pfam" id="PF00076">
    <property type="entry name" value="RRM_1"/>
    <property type="match status" value="1"/>
</dbReference>
<evidence type="ECO:0000313" key="5">
    <source>
        <dbReference type="EMBL" id="KAK8942622.1"/>
    </source>
</evidence>
<dbReference type="PANTHER" id="PTHR48028">
    <property type="entry name" value="GLYCINE-RICH RNA-BINDING PROTEIN RZ1A"/>
    <property type="match status" value="1"/>
</dbReference>
<accession>A0AAP0BKJ8</accession>
<feature type="domain" description="RRM" evidence="4">
    <location>
        <begin position="7"/>
        <end position="85"/>
    </location>
</feature>
<evidence type="ECO:0000256" key="1">
    <source>
        <dbReference type="ARBA" id="ARBA00022884"/>
    </source>
</evidence>
<comment type="caution">
    <text evidence="5">The sequence shown here is derived from an EMBL/GenBank/DDBJ whole genome shotgun (WGS) entry which is preliminary data.</text>
</comment>
<evidence type="ECO:0000256" key="3">
    <source>
        <dbReference type="SAM" id="MobiDB-lite"/>
    </source>
</evidence>
<dbReference type="EMBL" id="JBBWWQ010000007">
    <property type="protein sequence ID" value="KAK8942622.1"/>
    <property type="molecule type" value="Genomic_DNA"/>
</dbReference>
<gene>
    <name evidence="5" type="ORF">KSP39_PZI009095</name>
</gene>
<organism evidence="5 6">
    <name type="scientific">Platanthera zijinensis</name>
    <dbReference type="NCBI Taxonomy" id="2320716"/>
    <lineage>
        <taxon>Eukaryota</taxon>
        <taxon>Viridiplantae</taxon>
        <taxon>Streptophyta</taxon>
        <taxon>Embryophyta</taxon>
        <taxon>Tracheophyta</taxon>
        <taxon>Spermatophyta</taxon>
        <taxon>Magnoliopsida</taxon>
        <taxon>Liliopsida</taxon>
        <taxon>Asparagales</taxon>
        <taxon>Orchidaceae</taxon>
        <taxon>Orchidoideae</taxon>
        <taxon>Orchideae</taxon>
        <taxon>Orchidinae</taxon>
        <taxon>Platanthera</taxon>
    </lineage>
</organism>
<sequence>MEGVDEYRYFIGGLSLSTTNDGLKDAFRKFGHLTKTKVVIDKFSGRSRGFGFVIFDRKSAMEAAIDKMNGMQLDGRSITVSRARPHGWGRDRDGRRDYDRARGGRRDCGHHTRDLINADKVATTLSSKGGSSTHSQALSHDQVRKFLALLRINFRQLPRR</sequence>
<keyword evidence="6" id="KW-1185">Reference proteome</keyword>
<dbReference type="PROSITE" id="PS50102">
    <property type="entry name" value="RRM"/>
    <property type="match status" value="1"/>
</dbReference>
<dbReference type="InterPro" id="IPR012677">
    <property type="entry name" value="Nucleotide-bd_a/b_plait_sf"/>
</dbReference>
<dbReference type="SUPFAM" id="SSF54928">
    <property type="entry name" value="RNA-binding domain, RBD"/>
    <property type="match status" value="1"/>
</dbReference>
<name>A0AAP0BKJ8_9ASPA</name>
<proteinExistence type="predicted"/>
<dbReference type="Proteomes" id="UP001418222">
    <property type="component" value="Unassembled WGS sequence"/>
</dbReference>
<feature type="region of interest" description="Disordered" evidence="3">
    <location>
        <begin position="84"/>
        <end position="111"/>
    </location>
</feature>
<evidence type="ECO:0000259" key="4">
    <source>
        <dbReference type="PROSITE" id="PS50102"/>
    </source>
</evidence>
<dbReference type="InterPro" id="IPR000504">
    <property type="entry name" value="RRM_dom"/>
</dbReference>